<feature type="region of interest" description="Disordered" evidence="2">
    <location>
        <begin position="1"/>
        <end position="25"/>
    </location>
</feature>
<dbReference type="InterPro" id="IPR007527">
    <property type="entry name" value="Znf_SWIM"/>
</dbReference>
<dbReference type="PROSITE" id="PS50966">
    <property type="entry name" value="ZF_SWIM"/>
    <property type="match status" value="1"/>
</dbReference>
<feature type="compositionally biased region" description="Low complexity" evidence="2">
    <location>
        <begin position="263"/>
        <end position="272"/>
    </location>
</feature>
<name>A0A4R2HR23_9ACTN</name>
<dbReference type="Proteomes" id="UP000294508">
    <property type="component" value="Unassembled WGS sequence"/>
</dbReference>
<protein>
    <submittedName>
        <fullName evidence="4">Putative Zn finger protein</fullName>
    </submittedName>
</protein>
<evidence type="ECO:0000256" key="1">
    <source>
        <dbReference type="PROSITE-ProRule" id="PRU00325"/>
    </source>
</evidence>
<keyword evidence="1" id="KW-0862">Zinc</keyword>
<dbReference type="PANTHER" id="PTHR38133">
    <property type="entry name" value="SLR1429 PROTEIN"/>
    <property type="match status" value="1"/>
</dbReference>
<evidence type="ECO:0000256" key="2">
    <source>
        <dbReference type="SAM" id="MobiDB-lite"/>
    </source>
</evidence>
<dbReference type="Pfam" id="PF04434">
    <property type="entry name" value="SWIM"/>
    <property type="match status" value="1"/>
</dbReference>
<keyword evidence="5" id="KW-1185">Reference proteome</keyword>
<evidence type="ECO:0000313" key="4">
    <source>
        <dbReference type="EMBL" id="TCO32918.1"/>
    </source>
</evidence>
<accession>A0A4R2HR23</accession>
<feature type="domain" description="SWIM-type" evidence="3">
    <location>
        <begin position="136"/>
        <end position="171"/>
    </location>
</feature>
<dbReference type="OrthoDB" id="188274at2"/>
<sequence length="450" mass="47215">MNERVPWQGWRRKGDDAGLPAAKGAGSRRPFGATWWGRAWLEALEQRARLDPNRLARGRSYARRGSVLELTVAPGEVEAVVQGSRVTPYQVTVRIRAFTTAEWDAVLDVVAAQIGRVAALLDGELPPEVIDDVHAAGLDLLPGAGEVLTNCSCPDFAVPCKHSAAVCYLVADALDDDPFSLLLLRGRRRDELLSALRSRRSTPGAAPGTPPRQPPPPGVPAKKAFARHLTPTPGTTSAPASVSGQVPTPAPAPAPALAPAPAPATSSATAVVPVPPRPMGAPGVPAAVQALDPPRSSGVDVRDLVALATDAARRAWELASGDGDGGLHLTFDQDLARRASLLLGTPELADLAHRAGIPARQLTSWAVAWREGGPGGLAAAVDTPTDVDEAALAEALAALPGADIHANRVTAGKTQLRLGVDGLWYRFDQHFNDWTLTRPPSPDPQDLLTN</sequence>
<gene>
    <name evidence="4" type="ORF">EV652_104524</name>
</gene>
<feature type="compositionally biased region" description="Low complexity" evidence="2">
    <location>
        <begin position="230"/>
        <end position="241"/>
    </location>
</feature>
<feature type="compositionally biased region" description="Pro residues" evidence="2">
    <location>
        <begin position="208"/>
        <end position="219"/>
    </location>
</feature>
<comment type="caution">
    <text evidence="4">The sequence shown here is derived from an EMBL/GenBank/DDBJ whole genome shotgun (WGS) entry which is preliminary data.</text>
</comment>
<dbReference type="GO" id="GO:0008270">
    <property type="term" value="F:zinc ion binding"/>
    <property type="evidence" value="ECO:0007669"/>
    <property type="project" value="UniProtKB-KW"/>
</dbReference>
<keyword evidence="1" id="KW-0479">Metal-binding</keyword>
<reference evidence="4 5" key="1">
    <citation type="journal article" date="2015" name="Stand. Genomic Sci.">
        <title>Genomic Encyclopedia of Bacterial and Archaeal Type Strains, Phase III: the genomes of soil and plant-associated and newly described type strains.</title>
        <authorList>
            <person name="Whitman W.B."/>
            <person name="Woyke T."/>
            <person name="Klenk H.P."/>
            <person name="Zhou Y."/>
            <person name="Lilburn T.G."/>
            <person name="Beck B.J."/>
            <person name="De Vos P."/>
            <person name="Vandamme P."/>
            <person name="Eisen J.A."/>
            <person name="Garrity G."/>
            <person name="Hugenholtz P."/>
            <person name="Kyrpides N.C."/>
        </authorList>
    </citation>
    <scope>NUCLEOTIDE SEQUENCE [LARGE SCALE GENOMIC DNA]</scope>
    <source>
        <strain evidence="4 5">VKM Ac-2572</strain>
    </source>
</reference>
<feature type="compositionally biased region" description="Pro residues" evidence="2">
    <location>
        <begin position="248"/>
        <end position="262"/>
    </location>
</feature>
<dbReference type="AlphaFoldDB" id="A0A4R2HR23"/>
<feature type="region of interest" description="Disordered" evidence="2">
    <location>
        <begin position="197"/>
        <end position="274"/>
    </location>
</feature>
<proteinExistence type="predicted"/>
<keyword evidence="1" id="KW-0863">Zinc-finger</keyword>
<evidence type="ECO:0000313" key="5">
    <source>
        <dbReference type="Proteomes" id="UP000294508"/>
    </source>
</evidence>
<dbReference type="PANTHER" id="PTHR38133:SF1">
    <property type="entry name" value="SLR1429 PROTEIN"/>
    <property type="match status" value="1"/>
</dbReference>
<evidence type="ECO:0000259" key="3">
    <source>
        <dbReference type="PROSITE" id="PS50966"/>
    </source>
</evidence>
<dbReference type="RefSeq" id="WP_132209653.1">
    <property type="nucleotide sequence ID" value="NZ_SLWN01000004.1"/>
</dbReference>
<dbReference type="EMBL" id="SLWN01000004">
    <property type="protein sequence ID" value="TCO32918.1"/>
    <property type="molecule type" value="Genomic_DNA"/>
</dbReference>
<organism evidence="4 5">
    <name type="scientific">Kribbella steppae</name>
    <dbReference type="NCBI Taxonomy" id="2512223"/>
    <lineage>
        <taxon>Bacteria</taxon>
        <taxon>Bacillati</taxon>
        <taxon>Actinomycetota</taxon>
        <taxon>Actinomycetes</taxon>
        <taxon>Propionibacteriales</taxon>
        <taxon>Kribbellaceae</taxon>
        <taxon>Kribbella</taxon>
    </lineage>
</organism>